<accession>A0A8J6PV55</accession>
<sequence>MKTNFGFKISINDELLTNAGLNNQHFVISCILNSFRRELSPEEGLDLSVSGLISTTQQHVKWANCPLKRGDKITIEVINNGFDQPVSISESKPEEEILKGKLRAYHKLKEELKNYI</sequence>
<gene>
    <name evidence="1" type="ORF">ICJ85_07445</name>
</gene>
<evidence type="ECO:0000313" key="2">
    <source>
        <dbReference type="Proteomes" id="UP000621516"/>
    </source>
</evidence>
<proteinExistence type="predicted"/>
<organism evidence="1 2">
    <name type="scientific">Aestuariibaculum marinum</name>
    <dbReference type="NCBI Taxonomy" id="2683592"/>
    <lineage>
        <taxon>Bacteria</taxon>
        <taxon>Pseudomonadati</taxon>
        <taxon>Bacteroidota</taxon>
        <taxon>Flavobacteriia</taxon>
        <taxon>Flavobacteriales</taxon>
        <taxon>Flavobacteriaceae</taxon>
    </lineage>
</organism>
<name>A0A8J6PV55_9FLAO</name>
<keyword evidence="2" id="KW-1185">Reference proteome</keyword>
<protein>
    <submittedName>
        <fullName evidence="1">Uncharacterized protein</fullName>
    </submittedName>
</protein>
<dbReference type="AlphaFoldDB" id="A0A8J6PV55"/>
<evidence type="ECO:0000313" key="1">
    <source>
        <dbReference type="EMBL" id="MBD0823852.1"/>
    </source>
</evidence>
<dbReference type="RefSeq" id="WP_188223170.1">
    <property type="nucleotide sequence ID" value="NZ_JACVXD010000003.1"/>
</dbReference>
<dbReference type="PROSITE" id="PS51257">
    <property type="entry name" value="PROKAR_LIPOPROTEIN"/>
    <property type="match status" value="1"/>
</dbReference>
<dbReference type="EMBL" id="JACVXD010000003">
    <property type="protein sequence ID" value="MBD0823852.1"/>
    <property type="molecule type" value="Genomic_DNA"/>
</dbReference>
<reference evidence="1 2" key="1">
    <citation type="journal article" date="2018" name="J. Microbiol.">
        <title>Aestuariibaculum marinum sp. nov., a marine bacterium isolated from seawater in South Korea.</title>
        <authorList>
            <person name="Choi J."/>
            <person name="Lee D."/>
            <person name="Jang J.H."/>
            <person name="Cha S."/>
            <person name="Seo T."/>
        </authorList>
    </citation>
    <scope>NUCLEOTIDE SEQUENCE [LARGE SCALE GENOMIC DNA]</scope>
    <source>
        <strain evidence="1 2">IP7</strain>
    </source>
</reference>
<dbReference type="Proteomes" id="UP000621516">
    <property type="component" value="Unassembled WGS sequence"/>
</dbReference>
<comment type="caution">
    <text evidence="1">The sequence shown here is derived from an EMBL/GenBank/DDBJ whole genome shotgun (WGS) entry which is preliminary data.</text>
</comment>